<dbReference type="Pfam" id="PF01243">
    <property type="entry name" value="PNPOx_N"/>
    <property type="match status" value="1"/>
</dbReference>
<dbReference type="RefSeq" id="WP_344619192.1">
    <property type="nucleotide sequence ID" value="NZ_BAAARV010000096.1"/>
</dbReference>
<organism evidence="3 4">
    <name type="scientific">Dactylosporangium salmoneum</name>
    <dbReference type="NCBI Taxonomy" id="53361"/>
    <lineage>
        <taxon>Bacteria</taxon>
        <taxon>Bacillati</taxon>
        <taxon>Actinomycetota</taxon>
        <taxon>Actinomycetes</taxon>
        <taxon>Micromonosporales</taxon>
        <taxon>Micromonosporaceae</taxon>
        <taxon>Dactylosporangium</taxon>
    </lineage>
</organism>
<evidence type="ECO:0000259" key="2">
    <source>
        <dbReference type="Pfam" id="PF01243"/>
    </source>
</evidence>
<dbReference type="Proteomes" id="UP001501444">
    <property type="component" value="Unassembled WGS sequence"/>
</dbReference>
<evidence type="ECO:0000256" key="1">
    <source>
        <dbReference type="ARBA" id="ARBA00023002"/>
    </source>
</evidence>
<evidence type="ECO:0000313" key="4">
    <source>
        <dbReference type="Proteomes" id="UP001501444"/>
    </source>
</evidence>
<gene>
    <name evidence="3" type="ORF">GCM10010170_093850</name>
</gene>
<comment type="caution">
    <text evidence="3">The sequence shown here is derived from an EMBL/GenBank/DDBJ whole genome shotgun (WGS) entry which is preliminary data.</text>
</comment>
<protein>
    <submittedName>
        <fullName evidence="3">PPOX class F420-dependent oxidoreductase</fullName>
    </submittedName>
</protein>
<keyword evidence="4" id="KW-1185">Reference proteome</keyword>
<dbReference type="PANTHER" id="PTHR35176">
    <property type="entry name" value="HEME OXYGENASE HI_0854-RELATED"/>
    <property type="match status" value="1"/>
</dbReference>
<reference evidence="3 4" key="1">
    <citation type="journal article" date="2019" name="Int. J. Syst. Evol. Microbiol.">
        <title>The Global Catalogue of Microorganisms (GCM) 10K type strain sequencing project: providing services to taxonomists for standard genome sequencing and annotation.</title>
        <authorList>
            <consortium name="The Broad Institute Genomics Platform"/>
            <consortium name="The Broad Institute Genome Sequencing Center for Infectious Disease"/>
            <person name="Wu L."/>
            <person name="Ma J."/>
        </authorList>
    </citation>
    <scope>NUCLEOTIDE SEQUENCE [LARGE SCALE GENOMIC DNA]</scope>
    <source>
        <strain evidence="3 4">JCM 3272</strain>
    </source>
</reference>
<dbReference type="InterPro" id="IPR011576">
    <property type="entry name" value="Pyridox_Oxase_N"/>
</dbReference>
<dbReference type="InterPro" id="IPR052019">
    <property type="entry name" value="F420H2_bilvrd_red/Heme_oxyg"/>
</dbReference>
<dbReference type="EMBL" id="BAAARV010000096">
    <property type="protein sequence ID" value="GAA2384492.1"/>
    <property type="molecule type" value="Genomic_DNA"/>
</dbReference>
<dbReference type="InterPro" id="IPR012349">
    <property type="entry name" value="Split_barrel_FMN-bd"/>
</dbReference>
<dbReference type="Gene3D" id="2.30.110.10">
    <property type="entry name" value="Electron Transport, Fmn-binding Protein, Chain A"/>
    <property type="match status" value="1"/>
</dbReference>
<accession>A0ABN3HND2</accession>
<proteinExistence type="predicted"/>
<name>A0ABN3HND2_9ACTN</name>
<dbReference type="PANTHER" id="PTHR35176:SF1">
    <property type="entry name" value="F420H(2)-DEPENDENT BILIVERDIN REDUCTASE"/>
    <property type="match status" value="1"/>
</dbReference>
<evidence type="ECO:0000313" key="3">
    <source>
        <dbReference type="EMBL" id="GAA2384492.1"/>
    </source>
</evidence>
<sequence>MTPLEEFWAERHLCTVTTIRRDGTPHTVPVGATYDAATNTARIITSGTSQKVRNIGHHPQVAICQIDGRRWSTLEGKAEIVRTGEAVRDAEDRYAARYRTPRVNPERVVIVVTVTRVLGTYRPG</sequence>
<dbReference type="SUPFAM" id="SSF50475">
    <property type="entry name" value="FMN-binding split barrel"/>
    <property type="match status" value="1"/>
</dbReference>
<dbReference type="InterPro" id="IPR019920">
    <property type="entry name" value="F420-binding_dom_put"/>
</dbReference>
<dbReference type="NCBIfam" id="TIGR03618">
    <property type="entry name" value="Rv1155_F420"/>
    <property type="match status" value="1"/>
</dbReference>
<keyword evidence="1" id="KW-0560">Oxidoreductase</keyword>
<feature type="domain" description="Pyridoxamine 5'-phosphate oxidase N-terminal" evidence="2">
    <location>
        <begin position="5"/>
        <end position="119"/>
    </location>
</feature>